<comment type="caution">
    <text evidence="1">The sequence shown here is derived from an EMBL/GenBank/DDBJ whole genome shotgun (WGS) entry which is preliminary data.</text>
</comment>
<gene>
    <name evidence="1" type="ORF">OUZ56_032952</name>
</gene>
<name>A0ABQ9ZXA1_9CRUS</name>
<keyword evidence="2" id="KW-1185">Reference proteome</keyword>
<evidence type="ECO:0000313" key="2">
    <source>
        <dbReference type="Proteomes" id="UP001234178"/>
    </source>
</evidence>
<accession>A0ABQ9ZXA1</accession>
<protein>
    <submittedName>
        <fullName evidence="1">Uncharacterized protein</fullName>
    </submittedName>
</protein>
<evidence type="ECO:0000313" key="1">
    <source>
        <dbReference type="EMBL" id="KAK4017540.1"/>
    </source>
</evidence>
<organism evidence="1 2">
    <name type="scientific">Daphnia magna</name>
    <dbReference type="NCBI Taxonomy" id="35525"/>
    <lineage>
        <taxon>Eukaryota</taxon>
        <taxon>Metazoa</taxon>
        <taxon>Ecdysozoa</taxon>
        <taxon>Arthropoda</taxon>
        <taxon>Crustacea</taxon>
        <taxon>Branchiopoda</taxon>
        <taxon>Diplostraca</taxon>
        <taxon>Cladocera</taxon>
        <taxon>Anomopoda</taxon>
        <taxon>Daphniidae</taxon>
        <taxon>Daphnia</taxon>
    </lineage>
</organism>
<dbReference type="EMBL" id="JAOYFB010000007">
    <property type="protein sequence ID" value="KAK4017540.1"/>
    <property type="molecule type" value="Genomic_DNA"/>
</dbReference>
<reference evidence="1 2" key="1">
    <citation type="journal article" date="2023" name="Nucleic Acids Res.">
        <title>The hologenome of Daphnia magna reveals possible DNA methylation and microbiome-mediated evolution of the host genome.</title>
        <authorList>
            <person name="Chaturvedi A."/>
            <person name="Li X."/>
            <person name="Dhandapani V."/>
            <person name="Marshall H."/>
            <person name="Kissane S."/>
            <person name="Cuenca-Cambronero M."/>
            <person name="Asole G."/>
            <person name="Calvet F."/>
            <person name="Ruiz-Romero M."/>
            <person name="Marangio P."/>
            <person name="Guigo R."/>
            <person name="Rago D."/>
            <person name="Mirbahai L."/>
            <person name="Eastwood N."/>
            <person name="Colbourne J.K."/>
            <person name="Zhou J."/>
            <person name="Mallon E."/>
            <person name="Orsini L."/>
        </authorList>
    </citation>
    <scope>NUCLEOTIDE SEQUENCE [LARGE SCALE GENOMIC DNA]</scope>
    <source>
        <strain evidence="1">LRV0_1</strain>
    </source>
</reference>
<sequence length="64" mass="7473">MSASPRPHTRTYLVPLDRPWTSFGRNWDVNGTISSFVLNFSAAYIDEFADEHRMEMYSFTLVKL</sequence>
<dbReference type="Proteomes" id="UP001234178">
    <property type="component" value="Unassembled WGS sequence"/>
</dbReference>
<proteinExistence type="predicted"/>